<keyword evidence="1" id="KW-0472">Membrane</keyword>
<evidence type="ECO:0000256" key="1">
    <source>
        <dbReference type="SAM" id="Phobius"/>
    </source>
</evidence>
<reference evidence="2 3" key="1">
    <citation type="submission" date="2016-10" db="EMBL/GenBank/DDBJ databases">
        <authorList>
            <person name="de Groot N.N."/>
        </authorList>
    </citation>
    <scope>NUCLEOTIDE SEQUENCE [LARGE SCALE GENOMIC DNA]</scope>
    <source>
        <strain evidence="2 3">DSM 26130</strain>
    </source>
</reference>
<evidence type="ECO:0000313" key="3">
    <source>
        <dbReference type="Proteomes" id="UP000198598"/>
    </source>
</evidence>
<feature type="transmembrane region" description="Helical" evidence="1">
    <location>
        <begin position="16"/>
        <end position="36"/>
    </location>
</feature>
<protein>
    <submittedName>
        <fullName evidence="2">Uncharacterized protein</fullName>
    </submittedName>
</protein>
<dbReference type="Proteomes" id="UP000198598">
    <property type="component" value="Unassembled WGS sequence"/>
</dbReference>
<keyword evidence="1" id="KW-1133">Transmembrane helix</keyword>
<dbReference type="STRING" id="662367.SAMN05216167_12515"/>
<evidence type="ECO:0000313" key="2">
    <source>
        <dbReference type="EMBL" id="SFF02091.1"/>
    </source>
</evidence>
<gene>
    <name evidence="2" type="ORF">SAMN05216167_12515</name>
</gene>
<name>A0A1I2FC44_9BACT</name>
<dbReference type="AlphaFoldDB" id="A0A1I2FC44"/>
<dbReference type="EMBL" id="FOLQ01000025">
    <property type="protein sequence ID" value="SFF02091.1"/>
    <property type="molecule type" value="Genomic_DNA"/>
</dbReference>
<proteinExistence type="predicted"/>
<keyword evidence="3" id="KW-1185">Reference proteome</keyword>
<keyword evidence="1" id="KW-0812">Transmembrane</keyword>
<accession>A0A1I2FC44</accession>
<organism evidence="2 3">
    <name type="scientific">Spirosoma endophyticum</name>
    <dbReference type="NCBI Taxonomy" id="662367"/>
    <lineage>
        <taxon>Bacteria</taxon>
        <taxon>Pseudomonadati</taxon>
        <taxon>Bacteroidota</taxon>
        <taxon>Cytophagia</taxon>
        <taxon>Cytophagales</taxon>
        <taxon>Cytophagaceae</taxon>
        <taxon>Spirosoma</taxon>
    </lineage>
</organism>
<sequence length="58" mass="6759">MEQLSYIHGSARADYLSWYTAIYIAFPYGFGIKTIFKKFSKREGVFDTLLPLAIRSLY</sequence>